<gene>
    <name evidence="2" type="ORF">GX576_11080</name>
</gene>
<protein>
    <submittedName>
        <fullName evidence="2">CHAT domain-containing protein</fullName>
    </submittedName>
</protein>
<evidence type="ECO:0000313" key="2">
    <source>
        <dbReference type="EMBL" id="NLF54915.1"/>
    </source>
</evidence>
<dbReference type="EMBL" id="JAAYYV010000296">
    <property type="protein sequence ID" value="NLF54915.1"/>
    <property type="molecule type" value="Genomic_DNA"/>
</dbReference>
<dbReference type="Pfam" id="PF12770">
    <property type="entry name" value="CHAT"/>
    <property type="match status" value="1"/>
</dbReference>
<sequence length="817" mass="88726">MGASLTLAACATMAPNPHNEPAWAWAPLGEVERFYASGKPLETYFEHKTAATPPHQRVYAAAFCDGLIQVSDYHNAVRCIDAFKALSRAHREELEAYVAERSGGPQNAVTRALKTKDSETIRSMVMPQHERGFGRQEAILSIRMNEFLLEQGRYAEVIDNLQPVFDRESGVFTFSADKETAYFLKSMAMPILVKAQKASGGLSENVARFLEETESAHGLNTLMAAFSLRSRALGKAYIHWARGEYDRCHAQVAESSLLKASDVGLFSLLKLPLDALYGGDISRMQQLQALEWLRYQSHCAYEAGLHDEAARSYEEILALSGQRLIPLSLIRVANHRLGLLALRRGEPATAIAHLQAAVDALEKERAALDSEAGRMGYASDKGEVYRVLVEQLVAAGRPAEAFEYAERAKARALVDVLASKQAGGATIGGRLAAAREDFDRAYFSGQLEDLKAGARGGGTRKASAAAVQTLAGDSAELSSLLSVPSVRASEVQQRLATDETLLEYYGEGDTLIVFVVSREGIVAKALDAGAVNRQLPRFRRQLQNPQATDVGVAARAAYDLLVRPVQGSLRPGSVTVVPHGALHYIPFAALHDGKGYWVARRELRTLPSASVLEFIDKPLPSKAGALLVLGNPDLGDPQADLPGAQAESTAVSRLVPDSKLLLRKAASESAFRRAAPSYRELHLAMHGRFDPADPMASGLYMSKDGEHDGVLTVAELYGLDLKVDTVVLSACETALADVSKGDDLVGLSRGFLFAGVNSIVASLWEVDDRATKDIMVEFYRGRSGKRKAAALRQAQLKVMKQYPHPFYWSAFQLTGAS</sequence>
<dbReference type="PANTHER" id="PTHR10098:SF108">
    <property type="entry name" value="TETRATRICOPEPTIDE REPEAT PROTEIN 28"/>
    <property type="match status" value="1"/>
</dbReference>
<dbReference type="InterPro" id="IPR024983">
    <property type="entry name" value="CHAT_dom"/>
</dbReference>
<dbReference type="PANTHER" id="PTHR10098">
    <property type="entry name" value="RAPSYN-RELATED"/>
    <property type="match status" value="1"/>
</dbReference>
<organism evidence="2 3">
    <name type="scientific">Thauera phenolivorans</name>
    <dbReference type="NCBI Taxonomy" id="1792543"/>
    <lineage>
        <taxon>Bacteria</taxon>
        <taxon>Pseudomonadati</taxon>
        <taxon>Pseudomonadota</taxon>
        <taxon>Betaproteobacteria</taxon>
        <taxon>Rhodocyclales</taxon>
        <taxon>Zoogloeaceae</taxon>
        <taxon>Thauera</taxon>
    </lineage>
</organism>
<evidence type="ECO:0000313" key="3">
    <source>
        <dbReference type="Proteomes" id="UP000536534"/>
    </source>
</evidence>
<evidence type="ECO:0000259" key="1">
    <source>
        <dbReference type="Pfam" id="PF12770"/>
    </source>
</evidence>
<proteinExistence type="predicted"/>
<name>A0A7X7LWZ7_9RHOO</name>
<feature type="domain" description="CHAT" evidence="1">
    <location>
        <begin position="554"/>
        <end position="815"/>
    </location>
</feature>
<dbReference type="Gene3D" id="1.25.40.10">
    <property type="entry name" value="Tetratricopeptide repeat domain"/>
    <property type="match status" value="1"/>
</dbReference>
<dbReference type="SUPFAM" id="SSF48452">
    <property type="entry name" value="TPR-like"/>
    <property type="match status" value="1"/>
</dbReference>
<accession>A0A7X7LWZ7</accession>
<dbReference type="AlphaFoldDB" id="A0A7X7LWZ7"/>
<dbReference type="Proteomes" id="UP000536534">
    <property type="component" value="Unassembled WGS sequence"/>
</dbReference>
<comment type="caution">
    <text evidence="2">The sequence shown here is derived from an EMBL/GenBank/DDBJ whole genome shotgun (WGS) entry which is preliminary data.</text>
</comment>
<reference evidence="2 3" key="1">
    <citation type="journal article" date="2020" name="Biotechnol. Biofuels">
        <title>New insights from the biogas microbiome by comprehensive genome-resolved metagenomics of nearly 1600 species originating from multiple anaerobic digesters.</title>
        <authorList>
            <person name="Campanaro S."/>
            <person name="Treu L."/>
            <person name="Rodriguez-R L.M."/>
            <person name="Kovalovszki A."/>
            <person name="Ziels R.M."/>
            <person name="Maus I."/>
            <person name="Zhu X."/>
            <person name="Kougias P.G."/>
            <person name="Basile A."/>
            <person name="Luo G."/>
            <person name="Schluter A."/>
            <person name="Konstantinidis K.T."/>
            <person name="Angelidaki I."/>
        </authorList>
    </citation>
    <scope>NUCLEOTIDE SEQUENCE [LARGE SCALE GENOMIC DNA]</scope>
    <source>
        <strain evidence="2">AS06rmzACSIP_256</strain>
    </source>
</reference>
<dbReference type="InterPro" id="IPR011990">
    <property type="entry name" value="TPR-like_helical_dom_sf"/>
</dbReference>